<evidence type="ECO:0000313" key="2">
    <source>
        <dbReference type="Proteomes" id="UP000824533"/>
    </source>
</evidence>
<accession>A0ACC1DG41</accession>
<protein>
    <submittedName>
        <fullName evidence="1">Uncharacterized protein</fullName>
    </submittedName>
</protein>
<dbReference type="Proteomes" id="UP000824533">
    <property type="component" value="Linkage Group LG03"/>
</dbReference>
<organism evidence="1 2">
    <name type="scientific">Dendrolimus kikuchii</name>
    <dbReference type="NCBI Taxonomy" id="765133"/>
    <lineage>
        <taxon>Eukaryota</taxon>
        <taxon>Metazoa</taxon>
        <taxon>Ecdysozoa</taxon>
        <taxon>Arthropoda</taxon>
        <taxon>Hexapoda</taxon>
        <taxon>Insecta</taxon>
        <taxon>Pterygota</taxon>
        <taxon>Neoptera</taxon>
        <taxon>Endopterygota</taxon>
        <taxon>Lepidoptera</taxon>
        <taxon>Glossata</taxon>
        <taxon>Ditrysia</taxon>
        <taxon>Bombycoidea</taxon>
        <taxon>Lasiocampidae</taxon>
        <taxon>Dendrolimus</taxon>
    </lineage>
</organism>
<keyword evidence="2" id="KW-1185">Reference proteome</keyword>
<comment type="caution">
    <text evidence="1">The sequence shown here is derived from an EMBL/GenBank/DDBJ whole genome shotgun (WGS) entry which is preliminary data.</text>
</comment>
<proteinExistence type="predicted"/>
<gene>
    <name evidence="1" type="ORF">K1T71_001761</name>
</gene>
<reference evidence="1 2" key="1">
    <citation type="journal article" date="2021" name="Front. Genet.">
        <title>Chromosome-Level Genome Assembly Reveals Significant Gene Expansion in the Toll and IMD Signaling Pathways of Dendrolimus kikuchii.</title>
        <authorList>
            <person name="Zhou J."/>
            <person name="Wu P."/>
            <person name="Xiong Z."/>
            <person name="Liu N."/>
            <person name="Zhao N."/>
            <person name="Ji M."/>
            <person name="Qiu Y."/>
            <person name="Yang B."/>
        </authorList>
    </citation>
    <scope>NUCLEOTIDE SEQUENCE [LARGE SCALE GENOMIC DNA]</scope>
    <source>
        <strain evidence="1">Ann1</strain>
    </source>
</reference>
<sequence length="378" mass="43096">MTEIPAVNAPSPTKRFKKIPIYVVEEHNDALQFIYNAIGGKKLPLEGTTLVHLDAHPDMLIDRKLKGDDARSGRKVLSMLQIENWIVPAAAAGHLGRVVWLRPPWAKQFSDGTRIIRVGDNTSGLLRVNSKEPYYLSDALFSSQLENDREFSLTVKELYPKSEPNYFVNFAQNLNISMPYVLDIDLDFFSTGNPFLGQYESIKLYDRLLPIFDFELPINDDIETVEAVADKREQQLQELENLFNHLEEHNNLDEYEGRNPELFEKVTELAKVIVTESERLGEKPDWWSVFAGGCTRDQEGLPYHISTEEEIKEMISKALLPLLQNLPKPVLVTVARSTDDGYCPSSQVDFIQSLVLDTLKKVYDADEPALYYLRVNTS</sequence>
<evidence type="ECO:0000313" key="1">
    <source>
        <dbReference type="EMBL" id="KAJ0182392.1"/>
    </source>
</evidence>
<dbReference type="EMBL" id="CM034389">
    <property type="protein sequence ID" value="KAJ0182392.1"/>
    <property type="molecule type" value="Genomic_DNA"/>
</dbReference>
<name>A0ACC1DG41_9NEOP</name>